<feature type="region of interest" description="Disordered" evidence="1">
    <location>
        <begin position="1"/>
        <end position="46"/>
    </location>
</feature>
<feature type="compositionally biased region" description="Basic and acidic residues" evidence="1">
    <location>
        <begin position="1"/>
        <end position="16"/>
    </location>
</feature>
<reference evidence="2 3" key="1">
    <citation type="submission" date="2015-09" db="EMBL/GenBank/DDBJ databases">
        <authorList>
            <consortium name="Pathogen Informatics"/>
        </authorList>
    </citation>
    <scope>NUCLEOTIDE SEQUENCE [LARGE SCALE GENOMIC DNA]</scope>
    <source>
        <strain evidence="2 3">2789STDY5834878</strain>
    </source>
</reference>
<sequence>MLKKGLENNYEDSDRCKHSKPAIDIFKAGRGRNTPKSNTDVAWSRK</sequence>
<gene>
    <name evidence="2" type="ORF">ERS852492_03129</name>
</gene>
<proteinExistence type="predicted"/>
<dbReference type="AlphaFoldDB" id="A0A174ZZ49"/>
<evidence type="ECO:0000313" key="2">
    <source>
        <dbReference type="EMBL" id="CUQ92544.1"/>
    </source>
</evidence>
<dbReference type="Proteomes" id="UP000095780">
    <property type="component" value="Unassembled WGS sequence"/>
</dbReference>
<dbReference type="EMBL" id="CZBV01000017">
    <property type="protein sequence ID" value="CUQ92544.1"/>
    <property type="molecule type" value="Genomic_DNA"/>
</dbReference>
<evidence type="ECO:0000256" key="1">
    <source>
        <dbReference type="SAM" id="MobiDB-lite"/>
    </source>
</evidence>
<accession>A0A174ZZ49</accession>
<evidence type="ECO:0000313" key="3">
    <source>
        <dbReference type="Proteomes" id="UP000095780"/>
    </source>
</evidence>
<organism evidence="2 3">
    <name type="scientific">Lachnospira eligens</name>
    <dbReference type="NCBI Taxonomy" id="39485"/>
    <lineage>
        <taxon>Bacteria</taxon>
        <taxon>Bacillati</taxon>
        <taxon>Bacillota</taxon>
        <taxon>Clostridia</taxon>
        <taxon>Lachnospirales</taxon>
        <taxon>Lachnospiraceae</taxon>
        <taxon>Lachnospira</taxon>
    </lineage>
</organism>
<protein>
    <submittedName>
        <fullName evidence="2">Uncharacterized protein</fullName>
    </submittedName>
</protein>
<name>A0A174ZZ49_9FIRM</name>
<feature type="compositionally biased region" description="Polar residues" evidence="1">
    <location>
        <begin position="34"/>
        <end position="46"/>
    </location>
</feature>